<reference evidence="16" key="1">
    <citation type="journal article" date="2003" name="Mol. Phylogenet. Evol.">
        <title>Major patterns of higher teleostean phylogenies: a new perspective based on 100 complete mitochondrial DNA sequences.</title>
        <authorList>
            <person name="Miya M."/>
            <person name="Takeshima H."/>
            <person name="Endo H."/>
            <person name="Ishiguro N.B."/>
            <person name="Inoue J.G."/>
            <person name="Mukai T."/>
            <person name="Satoh T.P."/>
            <person name="Yamaguchi M."/>
            <person name="Kawaguchi A."/>
            <person name="Mabuchi K."/>
            <person name="Shirai S.M."/>
            <person name="Nishida M."/>
        </authorList>
    </citation>
    <scope>NUCLEOTIDE SEQUENCE</scope>
</reference>
<accession>Q8HKQ7</accession>
<geneLocation type="mitochondrion" evidence="16"/>
<evidence type="ECO:0000256" key="8">
    <source>
        <dbReference type="ARBA" id="ARBA00023065"/>
    </source>
</evidence>
<dbReference type="GO" id="GO:0031966">
    <property type="term" value="C:mitochondrial membrane"/>
    <property type="evidence" value="ECO:0007669"/>
    <property type="project" value="UniProtKB-SubCell"/>
</dbReference>
<dbReference type="InterPro" id="IPR001421">
    <property type="entry name" value="ATP8_metazoa"/>
</dbReference>
<dbReference type="PANTHER" id="PTHR39937:SF1">
    <property type="entry name" value="ATP SYNTHASE PROTEIN 8"/>
    <property type="match status" value="1"/>
</dbReference>
<gene>
    <name evidence="16" type="primary">ATPase 8</name>
</gene>
<evidence type="ECO:0000256" key="6">
    <source>
        <dbReference type="ARBA" id="ARBA00022781"/>
    </source>
</evidence>
<comment type="subcellular location">
    <subcellularLocation>
        <location evidence="1 14">Mitochondrion membrane</location>
        <topology evidence="1 14">Single-pass membrane protein</topology>
    </subcellularLocation>
</comment>
<keyword evidence="7 15" id="KW-1133">Transmembrane helix</keyword>
<sequence length="55" mass="6632">MPQLDPTPWLITLLFSWFTLLTIVPLKLLPHLVPNEFTRKDTNKLKNTTWTWPWQ</sequence>
<dbReference type="InterPro" id="IPR050635">
    <property type="entry name" value="ATPase_protein_8"/>
</dbReference>
<evidence type="ECO:0000256" key="1">
    <source>
        <dbReference type="ARBA" id="ARBA00004304"/>
    </source>
</evidence>
<evidence type="ECO:0000256" key="7">
    <source>
        <dbReference type="ARBA" id="ARBA00022989"/>
    </source>
</evidence>
<evidence type="ECO:0000256" key="14">
    <source>
        <dbReference type="RuleBase" id="RU003661"/>
    </source>
</evidence>
<protein>
    <recommendedName>
        <fullName evidence="14">ATP synthase complex subunit 8</fullName>
    </recommendedName>
</protein>
<evidence type="ECO:0000256" key="2">
    <source>
        <dbReference type="ARBA" id="ARBA00008892"/>
    </source>
</evidence>
<proteinExistence type="inferred from homology"/>
<evidence type="ECO:0000256" key="13">
    <source>
        <dbReference type="ARBA" id="ARBA00064647"/>
    </source>
</evidence>
<keyword evidence="9 14" id="KW-0496">Mitochondrion</keyword>
<dbReference type="GO" id="GO:0015986">
    <property type="term" value="P:proton motive force-driven ATP synthesis"/>
    <property type="evidence" value="ECO:0007669"/>
    <property type="project" value="InterPro"/>
</dbReference>
<keyword evidence="6 14" id="KW-0375">Hydrogen ion transport</keyword>
<keyword evidence="5 14" id="KW-0812">Transmembrane</keyword>
<dbReference type="EMBL" id="AP004453">
    <property type="protein sequence ID" value="BAC23791.1"/>
    <property type="molecule type" value="Genomic_DNA"/>
</dbReference>
<evidence type="ECO:0000256" key="5">
    <source>
        <dbReference type="ARBA" id="ARBA00022692"/>
    </source>
</evidence>
<dbReference type="GO" id="GO:0015078">
    <property type="term" value="F:proton transmembrane transporter activity"/>
    <property type="evidence" value="ECO:0007669"/>
    <property type="project" value="InterPro"/>
</dbReference>
<keyword evidence="4 14" id="KW-0138">CF(0)</keyword>
<feature type="transmembrane region" description="Helical" evidence="15">
    <location>
        <begin position="6"/>
        <end position="29"/>
    </location>
</feature>
<comment type="subunit">
    <text evidence="13">Component of the ATP synthase complex composed at least of ATP5F1A/subunit alpha, ATP5F1B/subunit beta, ATP5MC1/subunit c (homooctomer), MT-ATP6/subunit a, MT-ATP8/subunit 8, ATP5ME/subunit e, ATP5MF/subunit f, ATP5MG/subunit g, ATP5MK/subunit k, ATP5MJ/subunit j, ATP5F1C/subunit gamma, ATP5F1D/subunit delta, ATP5F1E/subunit epsilon, ATP5PF/subunit F6, ATP5PB/subunit b, ATP5PD/subunit d, ATP5PO/subunit OSCP. ATP synthase complex consists of a soluble F(1) head domain (subunits alpha(3) and beta(3)) - the catalytic core - and a membrane F(0) domain - the membrane proton channel (subunits c, a, 8, e, f, g, k and j). These two domains are linked by a central stalk (subunits gamma, delta, and epsilon) rotating inside the F1 region and a stationary peripheral stalk (subunits F6, b, d, and OSCP).</text>
</comment>
<evidence type="ECO:0000256" key="15">
    <source>
        <dbReference type="SAM" id="Phobius"/>
    </source>
</evidence>
<dbReference type="Pfam" id="PF00895">
    <property type="entry name" value="ATP-synt_8"/>
    <property type="match status" value="1"/>
</dbReference>
<evidence type="ECO:0000313" key="16">
    <source>
        <dbReference type="EMBL" id="BAC23791.1"/>
    </source>
</evidence>
<comment type="similarity">
    <text evidence="2 14">Belongs to the ATPase protein 8 family.</text>
</comment>
<evidence type="ECO:0000256" key="4">
    <source>
        <dbReference type="ARBA" id="ARBA00022547"/>
    </source>
</evidence>
<keyword evidence="3 14" id="KW-0813">Transport</keyword>
<name>Q8HKQ7_ASPMI</name>
<keyword evidence="11" id="KW-0066">ATP synthesis</keyword>
<dbReference type="PANTHER" id="PTHR39937">
    <property type="entry name" value="ATP SYNTHASE PROTEIN 8"/>
    <property type="match status" value="1"/>
</dbReference>
<dbReference type="GO" id="GO:0045259">
    <property type="term" value="C:proton-transporting ATP synthase complex"/>
    <property type="evidence" value="ECO:0007669"/>
    <property type="project" value="UniProtKB-KW"/>
</dbReference>
<keyword evidence="8 14" id="KW-0406">Ion transport</keyword>
<dbReference type="AlphaFoldDB" id="Q8HKQ7"/>
<evidence type="ECO:0000256" key="11">
    <source>
        <dbReference type="ARBA" id="ARBA00023310"/>
    </source>
</evidence>
<evidence type="ECO:0000256" key="3">
    <source>
        <dbReference type="ARBA" id="ARBA00022448"/>
    </source>
</evidence>
<organism evidence="16">
    <name type="scientific">Aspasma minima</name>
    <name type="common">Clingfish</name>
    <name type="synonym">Lepadogaster minimus</name>
    <dbReference type="NCBI Taxonomy" id="181476"/>
    <lineage>
        <taxon>Eukaryota</taxon>
        <taxon>Metazoa</taxon>
        <taxon>Chordata</taxon>
        <taxon>Craniata</taxon>
        <taxon>Vertebrata</taxon>
        <taxon>Euteleostomi</taxon>
        <taxon>Actinopterygii</taxon>
        <taxon>Neopterygii</taxon>
        <taxon>Teleostei</taxon>
        <taxon>Neoteleostei</taxon>
        <taxon>Acanthomorphata</taxon>
        <taxon>Ovalentaria</taxon>
        <taxon>Blenniimorphae</taxon>
        <taxon>Blenniiformes</taxon>
        <taxon>Gobiesocoidei</taxon>
        <taxon>Gobiesocidae</taxon>
        <taxon>Gobiesocinae</taxon>
        <taxon>Aspasma</taxon>
    </lineage>
</organism>
<keyword evidence="10 15" id="KW-0472">Membrane</keyword>
<evidence type="ECO:0000256" key="12">
    <source>
        <dbReference type="ARBA" id="ARBA00053067"/>
    </source>
</evidence>
<evidence type="ECO:0000256" key="9">
    <source>
        <dbReference type="ARBA" id="ARBA00023128"/>
    </source>
</evidence>
<comment type="function">
    <text evidence="12">Subunit 8, of the mitochondrial membrane ATP synthase complex (F(1)F(0) ATP synthase or Complex V) that produces ATP from ADP in the presence of a proton gradient across the membrane which is generated by electron transport complexes of the respiratory chain. ATP synthase complex consist of a soluble F(1) head domain - the catalytic core - and a membrane F(1) domain - the membrane proton channel. These two domains are linked by a central stalk rotating inside the F(1) region and a stationary peripheral stalk. During catalysis, ATP synthesis in the catalytic domain of F(1) is coupled via a rotary mechanism of the central stalk subunits to proton translocation. In vivo, can only synthesize ATP although its ATP hydrolase activity can be activated artificially in vitro. Part of the complex F(0) domain.</text>
</comment>
<evidence type="ECO:0000256" key="10">
    <source>
        <dbReference type="ARBA" id="ARBA00023136"/>
    </source>
</evidence>